<gene>
    <name evidence="2" type="ORF">EFW17_18615</name>
</gene>
<reference evidence="2 3" key="1">
    <citation type="submission" date="2018-11" db="EMBL/GenBank/DDBJ databases">
        <title>The genome draft of YIM 96095.</title>
        <authorList>
            <person name="Tang S.-K."/>
            <person name="Chunyu W.-X."/>
            <person name="Feng Y.-Z."/>
        </authorList>
    </citation>
    <scope>NUCLEOTIDE SEQUENCE [LARGE SCALE GENOMIC DNA]</scope>
    <source>
        <strain evidence="2 3">YIM 96095</strain>
    </source>
</reference>
<dbReference type="OrthoDB" id="3536887at2"/>
<keyword evidence="3" id="KW-1185">Reference proteome</keyword>
<dbReference type="Proteomes" id="UP000269198">
    <property type="component" value="Unassembled WGS sequence"/>
</dbReference>
<feature type="compositionally biased region" description="Basic and acidic residues" evidence="1">
    <location>
        <begin position="73"/>
        <end position="84"/>
    </location>
</feature>
<dbReference type="AlphaFoldDB" id="A0A3N0E4G3"/>
<evidence type="ECO:0000313" key="3">
    <source>
        <dbReference type="Proteomes" id="UP000269198"/>
    </source>
</evidence>
<dbReference type="EMBL" id="RJMB01000021">
    <property type="protein sequence ID" value="RNL82715.1"/>
    <property type="molecule type" value="Genomic_DNA"/>
</dbReference>
<name>A0A3N0E4G3_9ACTN</name>
<protein>
    <submittedName>
        <fullName evidence="2">Ferritin-like domain-containing protein</fullName>
    </submittedName>
</protein>
<feature type="compositionally biased region" description="Basic and acidic residues" evidence="1">
    <location>
        <begin position="119"/>
        <end position="130"/>
    </location>
</feature>
<sequence>MSAIAALTVTGASGCRGSRWYPSEVTPNEYVLRSVIAGKKRTITRYETALANEDGPTDLLERLLGRHRHHLETLRERLPEHGNDEPWAPENSPDASTSSGPDTAAETAPASVSVSGLRVAEESAAGERPRQLPKLTDPGLAQLIASIGACEAAHAHLLKEEG</sequence>
<comment type="caution">
    <text evidence="2">The sequence shown here is derived from an EMBL/GenBank/DDBJ whole genome shotgun (WGS) entry which is preliminary data.</text>
</comment>
<feature type="region of interest" description="Disordered" evidence="1">
    <location>
        <begin position="73"/>
        <end position="134"/>
    </location>
</feature>
<proteinExistence type="predicted"/>
<evidence type="ECO:0000313" key="2">
    <source>
        <dbReference type="EMBL" id="RNL82715.1"/>
    </source>
</evidence>
<accession>A0A3N0E4G3</accession>
<dbReference type="CDD" id="cd00657">
    <property type="entry name" value="Ferritin_like"/>
    <property type="match status" value="1"/>
</dbReference>
<evidence type="ECO:0000256" key="1">
    <source>
        <dbReference type="SAM" id="MobiDB-lite"/>
    </source>
</evidence>
<organism evidence="2 3">
    <name type="scientific">Halostreptopolyspora alba</name>
    <dbReference type="NCBI Taxonomy" id="2487137"/>
    <lineage>
        <taxon>Bacteria</taxon>
        <taxon>Bacillati</taxon>
        <taxon>Actinomycetota</taxon>
        <taxon>Actinomycetes</taxon>
        <taxon>Streptosporangiales</taxon>
        <taxon>Nocardiopsidaceae</taxon>
        <taxon>Halostreptopolyspora</taxon>
    </lineage>
</organism>